<sequence>MAKLVPLKSGYYVWQYVPSLPAAIIFLILFLATTAFHFWKIFRTRVRFTIPFALGGIFEIIGYAARIHCHDNTGALVPYCIQAVFVLLAPALFAASVYMILGRIIRAVRAEHLSIIRVGWLTKTFVVCDVLTFLIQASGSGMMVNDGLTNLGQNIVIAGLVLQVLCFGLFMVTALIFQRRLDRTQTPEAANHGIPWRQHLNSLYAISTLIMVRSIFRVIEYALGNDGYLLSNEWPLYIFDSVPMFFAMVILAYSYPDELRPFLQGISSSSTAALEPKA</sequence>
<evidence type="ECO:0000313" key="2">
    <source>
        <dbReference type="Proteomes" id="UP001177260"/>
    </source>
</evidence>
<proteinExistence type="predicted"/>
<accession>A0ACC3BAB0</accession>
<evidence type="ECO:0000313" key="1">
    <source>
        <dbReference type="EMBL" id="KAK1147603.1"/>
    </source>
</evidence>
<keyword evidence="2" id="KW-1185">Reference proteome</keyword>
<organism evidence="1 2">
    <name type="scientific">Aspergillus melleus</name>
    <dbReference type="NCBI Taxonomy" id="138277"/>
    <lineage>
        <taxon>Eukaryota</taxon>
        <taxon>Fungi</taxon>
        <taxon>Dikarya</taxon>
        <taxon>Ascomycota</taxon>
        <taxon>Pezizomycotina</taxon>
        <taxon>Eurotiomycetes</taxon>
        <taxon>Eurotiomycetidae</taxon>
        <taxon>Eurotiales</taxon>
        <taxon>Aspergillaceae</taxon>
        <taxon>Aspergillus</taxon>
        <taxon>Aspergillus subgen. Circumdati</taxon>
    </lineage>
</organism>
<comment type="caution">
    <text evidence="1">The sequence shown here is derived from an EMBL/GenBank/DDBJ whole genome shotgun (WGS) entry which is preliminary data.</text>
</comment>
<name>A0ACC3BAB0_9EURO</name>
<reference evidence="1 2" key="1">
    <citation type="journal article" date="2023" name="ACS Omega">
        <title>Identification of the Neoaspergillic Acid Biosynthesis Gene Cluster by Establishing an In Vitro CRISPR-Ribonucleoprotein Genetic System in Aspergillus melleus.</title>
        <authorList>
            <person name="Yuan B."/>
            <person name="Grau M.F."/>
            <person name="Murata R.M."/>
            <person name="Torok T."/>
            <person name="Venkateswaran K."/>
            <person name="Stajich J.E."/>
            <person name="Wang C.C.C."/>
        </authorList>
    </citation>
    <scope>NUCLEOTIDE SEQUENCE [LARGE SCALE GENOMIC DNA]</scope>
    <source>
        <strain evidence="1 2">IMV 1140</strain>
    </source>
</reference>
<gene>
    <name evidence="1" type="ORF">N8T08_000945</name>
</gene>
<dbReference type="EMBL" id="JAOPJF010000011">
    <property type="protein sequence ID" value="KAK1147603.1"/>
    <property type="molecule type" value="Genomic_DNA"/>
</dbReference>
<protein>
    <submittedName>
        <fullName evidence="1">Uncharacterized protein</fullName>
    </submittedName>
</protein>
<dbReference type="Proteomes" id="UP001177260">
    <property type="component" value="Unassembled WGS sequence"/>
</dbReference>